<organism evidence="2 3">
    <name type="scientific">Pleurodeles waltl</name>
    <name type="common">Iberian ribbed newt</name>
    <dbReference type="NCBI Taxonomy" id="8319"/>
    <lineage>
        <taxon>Eukaryota</taxon>
        <taxon>Metazoa</taxon>
        <taxon>Chordata</taxon>
        <taxon>Craniata</taxon>
        <taxon>Vertebrata</taxon>
        <taxon>Euteleostomi</taxon>
        <taxon>Amphibia</taxon>
        <taxon>Batrachia</taxon>
        <taxon>Caudata</taxon>
        <taxon>Salamandroidea</taxon>
        <taxon>Salamandridae</taxon>
        <taxon>Pleurodelinae</taxon>
        <taxon>Pleurodeles</taxon>
    </lineage>
</organism>
<feature type="region of interest" description="Disordered" evidence="1">
    <location>
        <begin position="78"/>
        <end position="100"/>
    </location>
</feature>
<dbReference type="EMBL" id="JANPWB010000006">
    <property type="protein sequence ID" value="KAJ1178878.1"/>
    <property type="molecule type" value="Genomic_DNA"/>
</dbReference>
<dbReference type="Proteomes" id="UP001066276">
    <property type="component" value="Chromosome 3_2"/>
</dbReference>
<accession>A0AAV7TQI7</accession>
<gene>
    <name evidence="2" type="ORF">NDU88_004120</name>
</gene>
<name>A0AAV7TQI7_PLEWA</name>
<protein>
    <submittedName>
        <fullName evidence="2">Uncharacterized protein</fullName>
    </submittedName>
</protein>
<sequence>MKGRGSRRGGGACLLPVNQSRRSPLRSPNPQRGPGSIQGRPPAQRPELSVDWPGLARFTAFYAIGPSGAVESDVRHRRNLGHAPGGNTNHILQKWNANHE</sequence>
<feature type="region of interest" description="Disordered" evidence="1">
    <location>
        <begin position="1"/>
        <end position="48"/>
    </location>
</feature>
<reference evidence="2" key="1">
    <citation type="journal article" date="2022" name="bioRxiv">
        <title>Sequencing and chromosome-scale assembly of the giantPleurodeles waltlgenome.</title>
        <authorList>
            <person name="Brown T."/>
            <person name="Elewa A."/>
            <person name="Iarovenko S."/>
            <person name="Subramanian E."/>
            <person name="Araus A.J."/>
            <person name="Petzold A."/>
            <person name="Susuki M."/>
            <person name="Suzuki K.-i.T."/>
            <person name="Hayashi T."/>
            <person name="Toyoda A."/>
            <person name="Oliveira C."/>
            <person name="Osipova E."/>
            <person name="Leigh N.D."/>
            <person name="Simon A."/>
            <person name="Yun M.H."/>
        </authorList>
    </citation>
    <scope>NUCLEOTIDE SEQUENCE</scope>
    <source>
        <strain evidence="2">20211129_DDA</strain>
        <tissue evidence="2">Liver</tissue>
    </source>
</reference>
<evidence type="ECO:0000313" key="3">
    <source>
        <dbReference type="Proteomes" id="UP001066276"/>
    </source>
</evidence>
<comment type="caution">
    <text evidence="2">The sequence shown here is derived from an EMBL/GenBank/DDBJ whole genome shotgun (WGS) entry which is preliminary data.</text>
</comment>
<keyword evidence="3" id="KW-1185">Reference proteome</keyword>
<feature type="compositionally biased region" description="Polar residues" evidence="1">
    <location>
        <begin position="17"/>
        <end position="30"/>
    </location>
</feature>
<evidence type="ECO:0000256" key="1">
    <source>
        <dbReference type="SAM" id="MobiDB-lite"/>
    </source>
</evidence>
<proteinExistence type="predicted"/>
<dbReference type="AlphaFoldDB" id="A0AAV7TQI7"/>
<evidence type="ECO:0000313" key="2">
    <source>
        <dbReference type="EMBL" id="KAJ1178878.1"/>
    </source>
</evidence>